<keyword evidence="2" id="KW-1185">Reference proteome</keyword>
<protein>
    <submittedName>
        <fullName evidence="1">Uncharacterized protein</fullName>
    </submittedName>
</protein>
<proteinExistence type="predicted"/>
<evidence type="ECO:0000313" key="1">
    <source>
        <dbReference type="EMBL" id="MBF9068548.1"/>
    </source>
</evidence>
<dbReference type="RefSeq" id="WP_196194180.1">
    <property type="nucleotide sequence ID" value="NZ_JADPRT010000004.1"/>
</dbReference>
<sequence>MSEPHAEGAGDITDTGHATHVVVHPVETDPSTGPFRRVDILTAHVGKAYGLGDVLEFLRRAGLDEDAADAPGLIEWQGGDAGVWE</sequence>
<comment type="caution">
    <text evidence="1">The sequence shown here is derived from an EMBL/GenBank/DDBJ whole genome shotgun (WGS) entry which is preliminary data.</text>
</comment>
<reference evidence="1" key="1">
    <citation type="submission" date="2020-11" db="EMBL/GenBank/DDBJ databases">
        <title>Isolation and identification of active actinomycetes.</title>
        <authorList>
            <person name="Yu B."/>
        </authorList>
    </citation>
    <scope>NUCLEOTIDE SEQUENCE</scope>
    <source>
        <strain evidence="1">NEAU-YB345</strain>
    </source>
</reference>
<organism evidence="1 2">
    <name type="scientific">Streptacidiphilus fuscans</name>
    <dbReference type="NCBI Taxonomy" id="2789292"/>
    <lineage>
        <taxon>Bacteria</taxon>
        <taxon>Bacillati</taxon>
        <taxon>Actinomycetota</taxon>
        <taxon>Actinomycetes</taxon>
        <taxon>Kitasatosporales</taxon>
        <taxon>Streptomycetaceae</taxon>
        <taxon>Streptacidiphilus</taxon>
    </lineage>
</organism>
<dbReference type="EMBL" id="JADPRT010000004">
    <property type="protein sequence ID" value="MBF9068548.1"/>
    <property type="molecule type" value="Genomic_DNA"/>
</dbReference>
<dbReference type="Proteomes" id="UP000657385">
    <property type="component" value="Unassembled WGS sequence"/>
</dbReference>
<gene>
    <name evidence="1" type="ORF">I2501_10945</name>
</gene>
<accession>A0A931B1J5</accession>
<evidence type="ECO:0000313" key="2">
    <source>
        <dbReference type="Proteomes" id="UP000657385"/>
    </source>
</evidence>
<name>A0A931B1J5_9ACTN</name>
<dbReference type="AlphaFoldDB" id="A0A931B1J5"/>